<comment type="caution">
    <text evidence="6">The sequence shown here is derived from an EMBL/GenBank/DDBJ whole genome shotgun (WGS) entry which is preliminary data.</text>
</comment>
<dbReference type="InterPro" id="IPR031825">
    <property type="entry name" value="RXLR"/>
</dbReference>
<comment type="similarity">
    <text evidence="2 5">Belongs to the RxLR effector family.</text>
</comment>
<protein>
    <recommendedName>
        <fullName evidence="5">RxLR effector protein</fullName>
    </recommendedName>
</protein>
<evidence type="ECO:0000256" key="1">
    <source>
        <dbReference type="ARBA" id="ARBA00004613"/>
    </source>
</evidence>
<comment type="subcellular location">
    <subcellularLocation>
        <location evidence="1 5">Secreted</location>
    </subcellularLocation>
</comment>
<feature type="chain" id="PRO_5045004935" description="RxLR effector protein" evidence="5">
    <location>
        <begin position="24"/>
        <end position="118"/>
    </location>
</feature>
<sequence>MRFAFVVLATAAAFLASTDSALASEQTKLASVVAAGNPLLTRSLTAEQDAQRLLRATSNEESSFMEKTKFYYWYAMGRTPSYVYQDFFKGMDRSIIVNNPNYKVWERYKAYYDKKKAK</sequence>
<dbReference type="Pfam" id="PF16810">
    <property type="entry name" value="RXLR"/>
    <property type="match status" value="1"/>
</dbReference>
<organism evidence="6 7">
    <name type="scientific">Phytophthora oleae</name>
    <dbReference type="NCBI Taxonomy" id="2107226"/>
    <lineage>
        <taxon>Eukaryota</taxon>
        <taxon>Sar</taxon>
        <taxon>Stramenopiles</taxon>
        <taxon>Oomycota</taxon>
        <taxon>Peronosporomycetes</taxon>
        <taxon>Peronosporales</taxon>
        <taxon>Peronosporaceae</taxon>
        <taxon>Phytophthora</taxon>
    </lineage>
</organism>
<evidence type="ECO:0000313" key="6">
    <source>
        <dbReference type="EMBL" id="KAL3674942.1"/>
    </source>
</evidence>
<feature type="signal peptide" evidence="5">
    <location>
        <begin position="1"/>
        <end position="23"/>
    </location>
</feature>
<dbReference type="AlphaFoldDB" id="A0ABD3G6Y9"/>
<gene>
    <name evidence="6" type="ORF">V7S43_000866</name>
</gene>
<reference evidence="6 7" key="1">
    <citation type="submission" date="2024-09" db="EMBL/GenBank/DDBJ databases">
        <title>Genome sequencing and assembly of Phytophthora oleae, isolate VK10A, causative agent of rot of olive drupes.</title>
        <authorList>
            <person name="Conti Taguali S."/>
            <person name="Riolo M."/>
            <person name="La Spada F."/>
            <person name="Cacciola S.O."/>
            <person name="Dionisio G."/>
        </authorList>
    </citation>
    <scope>NUCLEOTIDE SEQUENCE [LARGE SCALE GENOMIC DNA]</scope>
    <source>
        <strain evidence="6 7">VK10A</strain>
    </source>
</reference>
<dbReference type="Proteomes" id="UP001632037">
    <property type="component" value="Unassembled WGS sequence"/>
</dbReference>
<name>A0ABD3G6Y9_9STRA</name>
<dbReference type="EMBL" id="JBIMZQ010000001">
    <property type="protein sequence ID" value="KAL3674942.1"/>
    <property type="molecule type" value="Genomic_DNA"/>
</dbReference>
<evidence type="ECO:0000256" key="2">
    <source>
        <dbReference type="ARBA" id="ARBA00010400"/>
    </source>
</evidence>
<evidence type="ECO:0000256" key="4">
    <source>
        <dbReference type="ARBA" id="ARBA00022729"/>
    </source>
</evidence>
<proteinExistence type="inferred from homology"/>
<comment type="function">
    <text evidence="5">Effector that suppresses plant defense responses during pathogen infection.</text>
</comment>
<keyword evidence="7" id="KW-1185">Reference proteome</keyword>
<keyword evidence="4 5" id="KW-0732">Signal</keyword>
<comment type="domain">
    <text evidence="5">The RxLR-dEER motif acts to carry the protein into the host cell cytoplasm through binding to cell surface phosphatidylinositol-3-phosphate.</text>
</comment>
<accession>A0ABD3G6Y9</accession>
<keyword evidence="3 5" id="KW-0964">Secreted</keyword>
<evidence type="ECO:0000313" key="7">
    <source>
        <dbReference type="Proteomes" id="UP001632037"/>
    </source>
</evidence>
<evidence type="ECO:0000256" key="3">
    <source>
        <dbReference type="ARBA" id="ARBA00022525"/>
    </source>
</evidence>
<evidence type="ECO:0000256" key="5">
    <source>
        <dbReference type="RuleBase" id="RU367124"/>
    </source>
</evidence>